<evidence type="ECO:0000313" key="3">
    <source>
        <dbReference type="Proteomes" id="UP000030748"/>
    </source>
</evidence>
<reference evidence="2 3" key="1">
    <citation type="journal article" date="2013" name="Proc. Natl. Acad. Sci. U.S.A.">
        <title>Fine-scale variation in meiotic recombination in Mimulus inferred from population shotgun sequencing.</title>
        <authorList>
            <person name="Hellsten U."/>
            <person name="Wright K.M."/>
            <person name="Jenkins J."/>
            <person name="Shu S."/>
            <person name="Yuan Y."/>
            <person name="Wessler S.R."/>
            <person name="Schmutz J."/>
            <person name="Willis J.H."/>
            <person name="Rokhsar D.S."/>
        </authorList>
    </citation>
    <scope>NUCLEOTIDE SEQUENCE [LARGE SCALE GENOMIC DNA]</scope>
    <source>
        <strain evidence="3">cv. DUN x IM62</strain>
    </source>
</reference>
<dbReference type="SUPFAM" id="SSF49599">
    <property type="entry name" value="TRAF domain-like"/>
    <property type="match status" value="2"/>
</dbReference>
<gene>
    <name evidence="2" type="ORF">MIMGU_mgv1a021414mg</name>
</gene>
<sequence length="290" mass="32532">METREASPAHFLIKIDSFCLLEKCGIDKYETKEFAAGGYNWKLIIYPNGDDNVGKDCSDYVSVHLAMGPTSSLPANWEVNVVFSIFLFNQISANYLSSLGITRRFLEMKSQWGLSKFISKKILLDPSNGYLVDDKCVFGAEVFVIKKEAVTECLYLKDVDIPYKHDFKISNFSKLQAAWESEKFSAGDQDWNICLYPKGNGKGAGRYVSIFLHCIEPKNTVKACFTIWVKNQISDEHDEGTATNWFSASTSTLGWPSFVEIATINDPKKGFIVNDSCLLDIEISVLAVSQ</sequence>
<organism evidence="2 3">
    <name type="scientific">Erythranthe guttata</name>
    <name type="common">Yellow monkey flower</name>
    <name type="synonym">Mimulus guttatus</name>
    <dbReference type="NCBI Taxonomy" id="4155"/>
    <lineage>
        <taxon>Eukaryota</taxon>
        <taxon>Viridiplantae</taxon>
        <taxon>Streptophyta</taxon>
        <taxon>Embryophyta</taxon>
        <taxon>Tracheophyta</taxon>
        <taxon>Spermatophyta</taxon>
        <taxon>Magnoliopsida</taxon>
        <taxon>eudicotyledons</taxon>
        <taxon>Gunneridae</taxon>
        <taxon>Pentapetalae</taxon>
        <taxon>asterids</taxon>
        <taxon>lamiids</taxon>
        <taxon>Lamiales</taxon>
        <taxon>Phrymaceae</taxon>
        <taxon>Erythranthe</taxon>
    </lineage>
</organism>
<name>A0A022RQ25_ERYGU</name>
<feature type="domain" description="MATH" evidence="1">
    <location>
        <begin position="162"/>
        <end position="283"/>
    </location>
</feature>
<dbReference type="EMBL" id="KI630370">
    <property type="protein sequence ID" value="EYU41020.1"/>
    <property type="molecule type" value="Genomic_DNA"/>
</dbReference>
<feature type="domain" description="MATH" evidence="1">
    <location>
        <begin position="8"/>
        <end position="142"/>
    </location>
</feature>
<dbReference type="PANTHER" id="PTHR46162:SF20">
    <property type="entry name" value="UBIQUITIN CARBOXYL-TERMINAL HYDROLASE 7-LIKE ISOFORM X1"/>
    <property type="match status" value="1"/>
</dbReference>
<evidence type="ECO:0000313" key="2">
    <source>
        <dbReference type="EMBL" id="EYU41020.1"/>
    </source>
</evidence>
<dbReference type="InterPro" id="IPR008974">
    <property type="entry name" value="TRAF-like"/>
</dbReference>
<dbReference type="Pfam" id="PF22486">
    <property type="entry name" value="MATH_2"/>
    <property type="match status" value="2"/>
</dbReference>
<dbReference type="InterPro" id="IPR002083">
    <property type="entry name" value="MATH/TRAF_dom"/>
</dbReference>
<dbReference type="Gene3D" id="2.60.210.10">
    <property type="entry name" value="Apoptosis, Tumor Necrosis Factor Receptor Associated Protein 2, Chain A"/>
    <property type="match status" value="2"/>
</dbReference>
<dbReference type="PANTHER" id="PTHR46162">
    <property type="entry name" value="TRAF-LIKE FAMILY PROTEIN"/>
    <property type="match status" value="1"/>
</dbReference>
<evidence type="ECO:0000259" key="1">
    <source>
        <dbReference type="PROSITE" id="PS50144"/>
    </source>
</evidence>
<dbReference type="Proteomes" id="UP000030748">
    <property type="component" value="Unassembled WGS sequence"/>
</dbReference>
<dbReference type="PROSITE" id="PS50144">
    <property type="entry name" value="MATH"/>
    <property type="match status" value="2"/>
</dbReference>
<protein>
    <recommendedName>
        <fullName evidence="1">MATH domain-containing protein</fullName>
    </recommendedName>
</protein>
<accession>A0A022RQ25</accession>
<dbReference type="CDD" id="cd00121">
    <property type="entry name" value="MATH"/>
    <property type="match status" value="2"/>
</dbReference>
<dbReference type="AlphaFoldDB" id="A0A022RQ25"/>
<keyword evidence="3" id="KW-1185">Reference proteome</keyword>
<dbReference type="SMART" id="SM00061">
    <property type="entry name" value="MATH"/>
    <property type="match status" value="2"/>
</dbReference>
<proteinExistence type="predicted"/>